<evidence type="ECO:0000256" key="5">
    <source>
        <dbReference type="ARBA" id="ARBA00022605"/>
    </source>
</evidence>
<feature type="modified residue" description="N6-(pyridoxal phosphate)lysine" evidence="9">
    <location>
        <position position="246"/>
    </location>
</feature>
<evidence type="ECO:0000256" key="3">
    <source>
        <dbReference type="ARBA" id="ARBA00013053"/>
    </source>
</evidence>
<keyword evidence="11" id="KW-1185">Reference proteome</keyword>
<dbReference type="HOGENOM" id="CLU_031922_0_2_1"/>
<organism evidence="10 11">
    <name type="scientific">Scleroderma citrinum Foug A</name>
    <dbReference type="NCBI Taxonomy" id="1036808"/>
    <lineage>
        <taxon>Eukaryota</taxon>
        <taxon>Fungi</taxon>
        <taxon>Dikarya</taxon>
        <taxon>Basidiomycota</taxon>
        <taxon>Agaricomycotina</taxon>
        <taxon>Agaricomycetes</taxon>
        <taxon>Agaricomycetidae</taxon>
        <taxon>Boletales</taxon>
        <taxon>Sclerodermatineae</taxon>
        <taxon>Sclerodermataceae</taxon>
        <taxon>Scleroderma</taxon>
    </lineage>
</organism>
<dbReference type="Gene3D" id="3.20.10.10">
    <property type="entry name" value="D-amino Acid Aminotransferase, subunit A, domain 2"/>
    <property type="match status" value="1"/>
</dbReference>
<evidence type="ECO:0000256" key="7">
    <source>
        <dbReference type="ARBA" id="ARBA00022898"/>
    </source>
</evidence>
<dbReference type="GO" id="GO:0009098">
    <property type="term" value="P:L-leucine biosynthetic process"/>
    <property type="evidence" value="ECO:0007669"/>
    <property type="project" value="TreeGrafter"/>
</dbReference>
<protein>
    <recommendedName>
        <fullName evidence="3">branched-chain-amino-acid transaminase</fullName>
        <ecNumber evidence="3">2.6.1.42</ecNumber>
    </recommendedName>
</protein>
<dbReference type="Gene3D" id="3.30.470.10">
    <property type="match status" value="1"/>
</dbReference>
<dbReference type="InParanoid" id="A0A0C2ZDE2"/>
<keyword evidence="4" id="KW-0032">Aminotransferase</keyword>
<evidence type="ECO:0000256" key="1">
    <source>
        <dbReference type="ARBA" id="ARBA00001933"/>
    </source>
</evidence>
<dbReference type="NCBIfam" id="NF009897">
    <property type="entry name" value="PRK13357.1"/>
    <property type="match status" value="1"/>
</dbReference>
<sequence length="420" mass="46002">MTVPSVERWHRTILIDGFASTPVFPRDLPVMNGAQEEHKLSKLDAMSCRLDMSRLTLTLTESPKKLPPPEALEFGTTFTDHMAIVTFHPSKGWSAPEIKPYSPISLDPAASCLQYSSTCFEGMKAYLGADGEVRLYRPDLNMRRLERSARRLALPPFNGDDVLELIKRLVMVDKRWIPSLSGYSLYIRPTIIGTQSKLSVTASDNAILFIIMSPSGPYFPQGLRPVSLLAISENVRAWPGGTGGHKVGGNYSPGFLPQQIASSQGYDQVLWLFGKDAQVTEAGGMNFIVVVKQDDGDGYDLITAPLDDGTILPGVTRSSCLTLAGDPYFQQATSLRLHPVERVYTMYDLTEWSAQGKLLEALCIGTAAIVAAVNKIAFEGKVITLPEHDSGLGPVGVALREKILAIQEGRDEYQGWSVII</sequence>
<gene>
    <name evidence="10" type="ORF">SCLCIDRAFT_694854</name>
</gene>
<reference evidence="11" key="2">
    <citation type="submission" date="2015-01" db="EMBL/GenBank/DDBJ databases">
        <title>Evolutionary Origins and Diversification of the Mycorrhizal Mutualists.</title>
        <authorList>
            <consortium name="DOE Joint Genome Institute"/>
            <consortium name="Mycorrhizal Genomics Consortium"/>
            <person name="Kohler A."/>
            <person name="Kuo A."/>
            <person name="Nagy L.G."/>
            <person name="Floudas D."/>
            <person name="Copeland A."/>
            <person name="Barry K.W."/>
            <person name="Cichocki N."/>
            <person name="Veneault-Fourrey C."/>
            <person name="LaButti K."/>
            <person name="Lindquist E.A."/>
            <person name="Lipzen A."/>
            <person name="Lundell T."/>
            <person name="Morin E."/>
            <person name="Murat C."/>
            <person name="Riley R."/>
            <person name="Ohm R."/>
            <person name="Sun H."/>
            <person name="Tunlid A."/>
            <person name="Henrissat B."/>
            <person name="Grigoriev I.V."/>
            <person name="Hibbett D.S."/>
            <person name="Martin F."/>
        </authorList>
    </citation>
    <scope>NUCLEOTIDE SEQUENCE [LARGE SCALE GENOMIC DNA]</scope>
    <source>
        <strain evidence="11">Foug A</strain>
    </source>
</reference>
<dbReference type="PANTHER" id="PTHR11825:SF44">
    <property type="entry name" value="BRANCHED-CHAIN-AMINO-ACID AMINOTRANSFERASE"/>
    <property type="match status" value="1"/>
</dbReference>
<dbReference type="GO" id="GO:0004084">
    <property type="term" value="F:branched-chain-amino-acid transaminase activity"/>
    <property type="evidence" value="ECO:0007669"/>
    <property type="project" value="UniProtKB-EC"/>
</dbReference>
<dbReference type="InterPro" id="IPR001544">
    <property type="entry name" value="Aminotrans_IV"/>
</dbReference>
<evidence type="ECO:0000256" key="9">
    <source>
        <dbReference type="PIRSR" id="PIRSR006468-1"/>
    </source>
</evidence>
<dbReference type="InterPro" id="IPR043131">
    <property type="entry name" value="BCAT-like_N"/>
</dbReference>
<name>A0A0C2ZDE2_9AGAM</name>
<dbReference type="EC" id="2.6.1.42" evidence="3"/>
<reference evidence="10 11" key="1">
    <citation type="submission" date="2014-04" db="EMBL/GenBank/DDBJ databases">
        <authorList>
            <consortium name="DOE Joint Genome Institute"/>
            <person name="Kuo A."/>
            <person name="Kohler A."/>
            <person name="Nagy L.G."/>
            <person name="Floudas D."/>
            <person name="Copeland A."/>
            <person name="Barry K.W."/>
            <person name="Cichocki N."/>
            <person name="Veneault-Fourrey C."/>
            <person name="LaButti K."/>
            <person name="Lindquist E.A."/>
            <person name="Lipzen A."/>
            <person name="Lundell T."/>
            <person name="Morin E."/>
            <person name="Murat C."/>
            <person name="Sun H."/>
            <person name="Tunlid A."/>
            <person name="Henrissat B."/>
            <person name="Grigoriev I.V."/>
            <person name="Hibbett D.S."/>
            <person name="Martin F."/>
            <person name="Nordberg H.P."/>
            <person name="Cantor M.N."/>
            <person name="Hua S.X."/>
        </authorList>
    </citation>
    <scope>NUCLEOTIDE SEQUENCE [LARGE SCALE GENOMIC DNA]</scope>
    <source>
        <strain evidence="10 11">Foug A</strain>
    </source>
</reference>
<comment type="similarity">
    <text evidence="2">Belongs to the class-IV pyridoxal-phosphate-dependent aminotransferase family.</text>
</comment>
<dbReference type="CDD" id="cd01557">
    <property type="entry name" value="BCAT_beta_family"/>
    <property type="match status" value="1"/>
</dbReference>
<evidence type="ECO:0000313" key="10">
    <source>
        <dbReference type="EMBL" id="KIM50992.1"/>
    </source>
</evidence>
<dbReference type="InterPro" id="IPR043132">
    <property type="entry name" value="BCAT-like_C"/>
</dbReference>
<dbReference type="EMBL" id="KN822299">
    <property type="protein sequence ID" value="KIM50992.1"/>
    <property type="molecule type" value="Genomic_DNA"/>
</dbReference>
<evidence type="ECO:0000256" key="6">
    <source>
        <dbReference type="ARBA" id="ARBA00022679"/>
    </source>
</evidence>
<dbReference type="SUPFAM" id="SSF56752">
    <property type="entry name" value="D-aminoacid aminotransferase-like PLP-dependent enzymes"/>
    <property type="match status" value="1"/>
</dbReference>
<accession>A0A0C2ZDE2</accession>
<dbReference type="STRING" id="1036808.A0A0C2ZDE2"/>
<dbReference type="GO" id="GO:0009099">
    <property type="term" value="P:L-valine biosynthetic process"/>
    <property type="evidence" value="ECO:0007669"/>
    <property type="project" value="TreeGrafter"/>
</dbReference>
<dbReference type="InterPro" id="IPR033939">
    <property type="entry name" value="BCAT_family"/>
</dbReference>
<evidence type="ECO:0000313" key="11">
    <source>
        <dbReference type="Proteomes" id="UP000053989"/>
    </source>
</evidence>
<dbReference type="GO" id="GO:0005739">
    <property type="term" value="C:mitochondrion"/>
    <property type="evidence" value="ECO:0007669"/>
    <property type="project" value="TreeGrafter"/>
</dbReference>
<evidence type="ECO:0000256" key="2">
    <source>
        <dbReference type="ARBA" id="ARBA00009320"/>
    </source>
</evidence>
<dbReference type="PIRSF" id="PIRSF006468">
    <property type="entry name" value="BCAT1"/>
    <property type="match status" value="1"/>
</dbReference>
<proteinExistence type="inferred from homology"/>
<keyword evidence="8" id="KW-0100">Branched-chain amino acid biosynthesis</keyword>
<dbReference type="InterPro" id="IPR005786">
    <property type="entry name" value="B_amino_transII"/>
</dbReference>
<dbReference type="OrthoDB" id="1732691at2759"/>
<dbReference type="NCBIfam" id="TIGR01123">
    <property type="entry name" value="ilvE_II"/>
    <property type="match status" value="1"/>
</dbReference>
<keyword evidence="7" id="KW-0663">Pyridoxal phosphate</keyword>
<evidence type="ECO:0000256" key="8">
    <source>
        <dbReference type="ARBA" id="ARBA00023304"/>
    </source>
</evidence>
<keyword evidence="6" id="KW-0808">Transferase</keyword>
<dbReference type="Proteomes" id="UP000053989">
    <property type="component" value="Unassembled WGS sequence"/>
</dbReference>
<dbReference type="AlphaFoldDB" id="A0A0C2ZDE2"/>
<dbReference type="FunFam" id="3.30.470.10:FF:000002">
    <property type="entry name" value="Branched-chain-amino-acid aminotransferase"/>
    <property type="match status" value="1"/>
</dbReference>
<dbReference type="Pfam" id="PF01063">
    <property type="entry name" value="Aminotran_4"/>
    <property type="match status" value="1"/>
</dbReference>
<dbReference type="PANTHER" id="PTHR11825">
    <property type="entry name" value="SUBGROUP IIII AMINOTRANSFERASE"/>
    <property type="match status" value="1"/>
</dbReference>
<keyword evidence="5" id="KW-0028">Amino-acid biosynthesis</keyword>
<evidence type="ECO:0000256" key="4">
    <source>
        <dbReference type="ARBA" id="ARBA00022576"/>
    </source>
</evidence>
<dbReference type="InterPro" id="IPR036038">
    <property type="entry name" value="Aminotransferase-like"/>
</dbReference>
<comment type="cofactor">
    <cofactor evidence="1">
        <name>pyridoxal 5'-phosphate</name>
        <dbReference type="ChEBI" id="CHEBI:597326"/>
    </cofactor>
</comment>